<evidence type="ECO:0000256" key="2">
    <source>
        <dbReference type="RuleBase" id="RU003679"/>
    </source>
</evidence>
<dbReference type="KEGG" id="minf:MESINF_1319"/>
<keyword evidence="6" id="KW-1185">Reference proteome</keyword>
<organism evidence="5 6">
    <name type="scientific">Mesotoga infera</name>
    <dbReference type="NCBI Taxonomy" id="1236046"/>
    <lineage>
        <taxon>Bacteria</taxon>
        <taxon>Thermotogati</taxon>
        <taxon>Thermotogota</taxon>
        <taxon>Thermotogae</taxon>
        <taxon>Kosmotogales</taxon>
        <taxon>Kosmotogaceae</taxon>
        <taxon>Mesotoga</taxon>
    </lineage>
</organism>
<dbReference type="EMBL" id="LS974202">
    <property type="protein sequence ID" value="SSC12763.1"/>
    <property type="molecule type" value="Genomic_DNA"/>
</dbReference>
<evidence type="ECO:0000313" key="5">
    <source>
        <dbReference type="EMBL" id="SSC12763.1"/>
    </source>
</evidence>
<comment type="similarity">
    <text evidence="1 2">Belongs to the glycosyl hydrolase 35 family.</text>
</comment>
<evidence type="ECO:0000259" key="4">
    <source>
        <dbReference type="Pfam" id="PF22369"/>
    </source>
</evidence>
<dbReference type="Gene3D" id="3.40.50.880">
    <property type="match status" value="1"/>
</dbReference>
<evidence type="ECO:0000259" key="3">
    <source>
        <dbReference type="Pfam" id="PF01301"/>
    </source>
</evidence>
<dbReference type="Gene3D" id="3.20.20.80">
    <property type="entry name" value="Glycosidases"/>
    <property type="match status" value="1"/>
</dbReference>
<dbReference type="PRINTS" id="PR00742">
    <property type="entry name" value="GLHYDRLASE35"/>
</dbReference>
<proteinExistence type="inferred from homology"/>
<gene>
    <name evidence="5" type="ORF">MESINF_1319</name>
</gene>
<sequence length="710" mass="80594">MAVAKVIKMKEEKWSKICKTPRVISAEIHYFRLEAGEWRDRIEKAKEAGCEAIASYIPWLCHESVEGRFDFTGRLDLRAFVELVKELGLYFIARPGPFVMAELKNEGIPHWLYDKYPHLRPVSWEGRKVESAMVTYNHRDFLAEVGKWYDRVGEILGPLLVGRGGNVIAVQLDNEIGMLQWINNTPDLSDFTLARFIDWVTKKRGSEPYGFPLEKSDGTYRLLRSPGEDFSLEFIRDFGQFTREDYREYVQNLKRLAMRAGIEGVPYIVNIHGTSEGRGFTFPVGISQLYRACDDEEVFPASDIYLGDLSLRNFQDLYTINEMLAASFGNVYGSMEFECGDGNYGDNYGQRIDPYTLEHKLKLCIAQGNRLINYYLFTGGRNYILDPEPLDGNGRIAFTGEHHGFAAPISPAGTENYTYRFLKEATLSLKPLAKGTGNLSVIHDPLTVAFIPDYFMSEYHYGARLREMVSDLQTHRAGNFWDSFLKALLLLGYRYDVKNIQDGEIDPEGLLILPCARYLDFAIQRKIADHIERGGRLLIYGELPLFDMTGRACRELVEALGITPGEAYRSSHRHFLSVKPSGLPELATHFARAFKIEGGEELAVIAQKGETCAAKLGKTTVITAHFNCNTGFFGRILEGYRLKPKISMTGDSFGVFPVVSVGDRGERLVYVFNEDNFERRVGLRFEEEPLFGGKELLLRAREVAAEMNYP</sequence>
<accession>A0A7Z7LF82</accession>
<feature type="domain" description="Glycoside hydrolase 35 catalytic" evidence="3">
    <location>
        <begin position="22"/>
        <end position="184"/>
    </location>
</feature>
<dbReference type="InterPro" id="IPR029062">
    <property type="entry name" value="Class_I_gatase-like"/>
</dbReference>
<dbReference type="GO" id="GO:0004553">
    <property type="term" value="F:hydrolase activity, hydrolyzing O-glycosyl compounds"/>
    <property type="evidence" value="ECO:0007669"/>
    <property type="project" value="InterPro"/>
</dbReference>
<evidence type="ECO:0000256" key="1">
    <source>
        <dbReference type="ARBA" id="ARBA00009809"/>
    </source>
</evidence>
<dbReference type="GO" id="GO:0005975">
    <property type="term" value="P:carbohydrate metabolic process"/>
    <property type="evidence" value="ECO:0007669"/>
    <property type="project" value="InterPro"/>
</dbReference>
<name>A0A7Z7LF82_9BACT</name>
<feature type="domain" description="GLMA-like second" evidence="4">
    <location>
        <begin position="466"/>
        <end position="570"/>
    </location>
</feature>
<dbReference type="InterPro" id="IPR017853">
    <property type="entry name" value="GH"/>
</dbReference>
<reference evidence="5 6" key="1">
    <citation type="submission" date="2017-01" db="EMBL/GenBank/DDBJ databases">
        <authorList>
            <person name="Erauso G."/>
        </authorList>
    </citation>
    <scope>NUCLEOTIDE SEQUENCE [LARGE SCALE GENOMIC DNA]</scope>
    <source>
        <strain evidence="5">MESINF1</strain>
    </source>
</reference>
<evidence type="ECO:0000313" key="6">
    <source>
        <dbReference type="Proteomes" id="UP000250796"/>
    </source>
</evidence>
<dbReference type="Pfam" id="PF01301">
    <property type="entry name" value="Glyco_hydro_35"/>
    <property type="match status" value="1"/>
</dbReference>
<dbReference type="InterPro" id="IPR031330">
    <property type="entry name" value="Gly_Hdrlase_35_cat"/>
</dbReference>
<dbReference type="Proteomes" id="UP000250796">
    <property type="component" value="Chromosome MESINF"/>
</dbReference>
<dbReference type="Pfam" id="PF22369">
    <property type="entry name" value="GLMA_2nd"/>
    <property type="match status" value="1"/>
</dbReference>
<dbReference type="InterPro" id="IPR054746">
    <property type="entry name" value="GLMA-like_second"/>
</dbReference>
<dbReference type="SUPFAM" id="SSF51445">
    <property type="entry name" value="(Trans)glycosidases"/>
    <property type="match status" value="1"/>
</dbReference>
<dbReference type="InterPro" id="IPR001944">
    <property type="entry name" value="Glycoside_Hdrlase_35"/>
</dbReference>
<dbReference type="PANTHER" id="PTHR23421">
    <property type="entry name" value="BETA-GALACTOSIDASE RELATED"/>
    <property type="match status" value="1"/>
</dbReference>
<dbReference type="AlphaFoldDB" id="A0A7Z7LF82"/>
<protein>
    <submittedName>
        <fullName evidence="5">Beta-galactosidase</fullName>
    </submittedName>
</protein>